<reference evidence="2" key="1">
    <citation type="submission" date="2019-12" db="EMBL/GenBank/DDBJ databases">
        <title>Genome sequencing and annotation of Brassica cretica.</title>
        <authorList>
            <person name="Studholme D.J."/>
            <person name="Sarris P.F."/>
        </authorList>
    </citation>
    <scope>NUCLEOTIDE SEQUENCE</scope>
    <source>
        <strain evidence="2">PFS-001/15</strain>
        <tissue evidence="2">Leaf</tissue>
    </source>
</reference>
<comment type="caution">
    <text evidence="2">The sequence shown here is derived from an EMBL/GenBank/DDBJ whole genome shotgun (WGS) entry which is preliminary data.</text>
</comment>
<gene>
    <name evidence="2" type="ORF">F2Q68_00039347</name>
</gene>
<proteinExistence type="predicted"/>
<feature type="region of interest" description="Disordered" evidence="1">
    <location>
        <begin position="152"/>
        <end position="175"/>
    </location>
</feature>
<name>A0A8S9MED9_BRACR</name>
<organism evidence="2 3">
    <name type="scientific">Brassica cretica</name>
    <name type="common">Mustard</name>
    <dbReference type="NCBI Taxonomy" id="69181"/>
    <lineage>
        <taxon>Eukaryota</taxon>
        <taxon>Viridiplantae</taxon>
        <taxon>Streptophyta</taxon>
        <taxon>Embryophyta</taxon>
        <taxon>Tracheophyta</taxon>
        <taxon>Spermatophyta</taxon>
        <taxon>Magnoliopsida</taxon>
        <taxon>eudicotyledons</taxon>
        <taxon>Gunneridae</taxon>
        <taxon>Pentapetalae</taxon>
        <taxon>rosids</taxon>
        <taxon>malvids</taxon>
        <taxon>Brassicales</taxon>
        <taxon>Brassicaceae</taxon>
        <taxon>Brassiceae</taxon>
        <taxon>Brassica</taxon>
    </lineage>
</organism>
<feature type="region of interest" description="Disordered" evidence="1">
    <location>
        <begin position="319"/>
        <end position="352"/>
    </location>
</feature>
<dbReference type="EMBL" id="QGKW02000007">
    <property type="protein sequence ID" value="KAF2618215.1"/>
    <property type="molecule type" value="Genomic_DNA"/>
</dbReference>
<evidence type="ECO:0000313" key="2">
    <source>
        <dbReference type="EMBL" id="KAF2618215.1"/>
    </source>
</evidence>
<evidence type="ECO:0000256" key="1">
    <source>
        <dbReference type="SAM" id="MobiDB-lite"/>
    </source>
</evidence>
<protein>
    <submittedName>
        <fullName evidence="2">Uncharacterized protein</fullName>
    </submittedName>
</protein>
<evidence type="ECO:0000313" key="3">
    <source>
        <dbReference type="Proteomes" id="UP000712281"/>
    </source>
</evidence>
<accession>A0A8S9MED9</accession>
<dbReference type="Proteomes" id="UP000712281">
    <property type="component" value="Unassembled WGS sequence"/>
</dbReference>
<sequence>MKHHVNAIIDDDFFQVVKQEKLQEGDFEEGSLMSFGGSHWCRSTPNSEHGSIEVIQNRLTSSPKHRSMTPTESTASCNAVRILSHDEFAVRHPHLPSPVYVKIDRHSDTAVDRQKETPIDRQTSAPIDRCAALTYRVQMPKIDVARLNALMPQPKPSDNPPEAISTPSHDAADPMEVDRVPMGRTLRKRKEKVAKHLKRGANEKEMESFQKRVFRIPLEKPFEEAYFTHRLNATSIDRTVSTSIDTHPHQTSRKRASTDIAYYPSIDTGVDYVREGNYSIGSWADDHHHESYAVETAIHEPGADELHEEATGERTCLSHPIDRANRPSIDNSLPPSIDIRPKPKSTVSKNPKFDNQYLTQDEFGIFRDPDDYARTIDGRALHVSREDIVDILQMANGADNLFMQQHTVPAHP</sequence>
<dbReference type="AlphaFoldDB" id="A0A8S9MED9"/>